<evidence type="ECO:0000256" key="1">
    <source>
        <dbReference type="ARBA" id="ARBA00022448"/>
    </source>
</evidence>
<dbReference type="SUPFAM" id="SSF52540">
    <property type="entry name" value="P-loop containing nucleoside triphosphate hydrolases"/>
    <property type="match status" value="1"/>
</dbReference>
<dbReference type="GO" id="GO:0022857">
    <property type="term" value="F:transmembrane transporter activity"/>
    <property type="evidence" value="ECO:0007669"/>
    <property type="project" value="UniProtKB-ARBA"/>
</dbReference>
<reference evidence="5 6" key="2">
    <citation type="submission" date="2020-03" db="EMBL/GenBank/DDBJ databases">
        <authorList>
            <person name="Ichikawa N."/>
            <person name="Kimura A."/>
            <person name="Kitahashi Y."/>
            <person name="Uohara A."/>
        </authorList>
    </citation>
    <scope>NUCLEOTIDE SEQUENCE [LARGE SCALE GENOMIC DNA]</scope>
    <source>
        <strain evidence="5 6">NBRC 108639</strain>
    </source>
</reference>
<dbReference type="FunFam" id="3.40.50.300:FF:000032">
    <property type="entry name" value="Export ABC transporter ATP-binding protein"/>
    <property type="match status" value="1"/>
</dbReference>
<dbReference type="AlphaFoldDB" id="A0A6V8KJS9"/>
<dbReference type="InterPro" id="IPR027417">
    <property type="entry name" value="P-loop_NTPase"/>
</dbReference>
<dbReference type="InterPro" id="IPR017871">
    <property type="entry name" value="ABC_transporter-like_CS"/>
</dbReference>
<dbReference type="GO" id="GO:0005524">
    <property type="term" value="F:ATP binding"/>
    <property type="evidence" value="ECO:0007669"/>
    <property type="project" value="UniProtKB-KW"/>
</dbReference>
<dbReference type="GO" id="GO:0098796">
    <property type="term" value="C:membrane protein complex"/>
    <property type="evidence" value="ECO:0007669"/>
    <property type="project" value="UniProtKB-ARBA"/>
</dbReference>
<comment type="caution">
    <text evidence="5">The sequence shown here is derived from an EMBL/GenBank/DDBJ whole genome shotgun (WGS) entry which is preliminary data.</text>
</comment>
<dbReference type="PROSITE" id="PS50893">
    <property type="entry name" value="ABC_TRANSPORTER_2"/>
    <property type="match status" value="1"/>
</dbReference>
<dbReference type="InterPro" id="IPR003439">
    <property type="entry name" value="ABC_transporter-like_ATP-bd"/>
</dbReference>
<dbReference type="GO" id="GO:0016887">
    <property type="term" value="F:ATP hydrolysis activity"/>
    <property type="evidence" value="ECO:0007669"/>
    <property type="project" value="InterPro"/>
</dbReference>
<organism evidence="5 6">
    <name type="scientific">Phytohabitans houttuyneae</name>
    <dbReference type="NCBI Taxonomy" id="1076126"/>
    <lineage>
        <taxon>Bacteria</taxon>
        <taxon>Bacillati</taxon>
        <taxon>Actinomycetota</taxon>
        <taxon>Actinomycetes</taxon>
        <taxon>Micromonosporales</taxon>
        <taxon>Micromonosporaceae</taxon>
    </lineage>
</organism>
<dbReference type="InterPro" id="IPR015854">
    <property type="entry name" value="ABC_transpr_LolD-like"/>
</dbReference>
<evidence type="ECO:0000313" key="5">
    <source>
        <dbReference type="EMBL" id="GFJ85393.1"/>
    </source>
</evidence>
<proteinExistence type="predicted"/>
<protein>
    <submittedName>
        <fullName evidence="5">Macrolide ABC transporter ATP-binding protein</fullName>
    </submittedName>
</protein>
<dbReference type="InterPro" id="IPR003593">
    <property type="entry name" value="AAA+_ATPase"/>
</dbReference>
<dbReference type="Proteomes" id="UP000482800">
    <property type="component" value="Unassembled WGS sequence"/>
</dbReference>
<name>A0A6V8KJS9_9ACTN</name>
<keyword evidence="2" id="KW-0547">Nucleotide-binding</keyword>
<feature type="domain" description="ABC transporter" evidence="4">
    <location>
        <begin position="6"/>
        <end position="244"/>
    </location>
</feature>
<evidence type="ECO:0000256" key="2">
    <source>
        <dbReference type="ARBA" id="ARBA00022741"/>
    </source>
</evidence>
<dbReference type="Pfam" id="PF00005">
    <property type="entry name" value="ABC_tran"/>
    <property type="match status" value="1"/>
</dbReference>
<dbReference type="Gene3D" id="3.40.50.300">
    <property type="entry name" value="P-loop containing nucleotide triphosphate hydrolases"/>
    <property type="match status" value="1"/>
</dbReference>
<dbReference type="PANTHER" id="PTHR24220">
    <property type="entry name" value="IMPORT ATP-BINDING PROTEIN"/>
    <property type="match status" value="1"/>
</dbReference>
<evidence type="ECO:0000259" key="4">
    <source>
        <dbReference type="PROSITE" id="PS50893"/>
    </source>
</evidence>
<keyword evidence="6" id="KW-1185">Reference proteome</keyword>
<gene>
    <name evidence="5" type="ORF">Phou_095730</name>
</gene>
<reference evidence="5 6" key="1">
    <citation type="submission" date="2020-03" db="EMBL/GenBank/DDBJ databases">
        <title>Whole genome shotgun sequence of Phytohabitans houttuyneae NBRC 108639.</title>
        <authorList>
            <person name="Komaki H."/>
            <person name="Tamura T."/>
        </authorList>
    </citation>
    <scope>NUCLEOTIDE SEQUENCE [LARGE SCALE GENOMIC DNA]</scope>
    <source>
        <strain evidence="5 6">NBRC 108639</strain>
    </source>
</reference>
<accession>A0A6V8KJS9</accession>
<dbReference type="EMBL" id="BLPF01000004">
    <property type="protein sequence ID" value="GFJ85393.1"/>
    <property type="molecule type" value="Genomic_DNA"/>
</dbReference>
<evidence type="ECO:0000256" key="3">
    <source>
        <dbReference type="ARBA" id="ARBA00022840"/>
    </source>
</evidence>
<dbReference type="GO" id="GO:0005886">
    <property type="term" value="C:plasma membrane"/>
    <property type="evidence" value="ECO:0007669"/>
    <property type="project" value="TreeGrafter"/>
</dbReference>
<dbReference type="InterPro" id="IPR017911">
    <property type="entry name" value="MacB-like_ATP-bd"/>
</dbReference>
<sequence>MTEPLLRASALTRTYRGGAREHAALRDVSLTVAPGDWVAITGPSGCGKSTLLHLLGGLDRPDSGEVWLAGKRLDDRDESGRALLRRRHVGFVFQFLNLVPTMTVIGNVELPLVLQGVGRREARSRSLAVLEELGVGDAADAAPAELSGGQQQRVALARAVVHKPDVLLADEPTGALDSASAEVVLGLLRRRHDSGQSIVLVTHDHRVAAAADRVVTMLDGEIVDERDLTGAGQRPTYANLINLEG</sequence>
<dbReference type="CDD" id="cd03255">
    <property type="entry name" value="ABC_MJ0796_LolCDE_FtsE"/>
    <property type="match status" value="1"/>
</dbReference>
<dbReference type="PROSITE" id="PS00211">
    <property type="entry name" value="ABC_TRANSPORTER_1"/>
    <property type="match status" value="1"/>
</dbReference>
<dbReference type="RefSeq" id="WP_173070419.1">
    <property type="nucleotide sequence ID" value="NZ_BAABGO010000041.1"/>
</dbReference>
<evidence type="ECO:0000313" key="6">
    <source>
        <dbReference type="Proteomes" id="UP000482800"/>
    </source>
</evidence>
<keyword evidence="3 5" id="KW-0067">ATP-binding</keyword>
<keyword evidence="1" id="KW-0813">Transport</keyword>
<dbReference type="SMART" id="SM00382">
    <property type="entry name" value="AAA"/>
    <property type="match status" value="1"/>
</dbReference>